<feature type="transmembrane region" description="Helical" evidence="1">
    <location>
        <begin position="269"/>
        <end position="289"/>
    </location>
</feature>
<feature type="transmembrane region" description="Helical" evidence="1">
    <location>
        <begin position="170"/>
        <end position="190"/>
    </location>
</feature>
<feature type="transmembrane region" description="Helical" evidence="1">
    <location>
        <begin position="128"/>
        <end position="150"/>
    </location>
</feature>
<keyword evidence="1" id="KW-0812">Transmembrane</keyword>
<keyword evidence="3" id="KW-1185">Reference proteome</keyword>
<accession>A0A1X6PBA1</accession>
<keyword evidence="1" id="KW-1133">Transmembrane helix</keyword>
<dbReference type="OrthoDB" id="5105at2759"/>
<feature type="transmembrane region" description="Helical" evidence="1">
    <location>
        <begin position="54"/>
        <end position="75"/>
    </location>
</feature>
<sequence length="368" mass="37961">MDPTAPAEAPAVAVAVDASTDGSVGVAPAGSVTESLFAAGGPPHPHHTAKRQEAAALLALWSALVLTEGTVRFVLTSPAQDLFPADRPVSVLPPFLPFLAALSECLFGLTGVFVGVGAAFFNLHNRAVTLAFLGSQTVLSWFVFIIYVFLIPSYRARYLEAPIFPFDTLGASRAFITMGIFTSVSLCLALQGGKFAFGMRLLGHQSPPGKASAAHAAKAAARGVFWNGNMVFGGVSTVVAGVLLLANAAGDGGTGRLDGVFVAPPHVGVFPLTTLFCGLTMAAAGAVGVVASFRPAWFRAALIYTAVAYVYMYLNFTIVQVGAIRPSGPPQAAAFHAGLVLLTALIGPYFAYQAKAARVEGASVAMTA</sequence>
<protein>
    <submittedName>
        <fullName evidence="2">Uncharacterized protein</fullName>
    </submittedName>
</protein>
<keyword evidence="1" id="KW-0472">Membrane</keyword>
<organism evidence="2 3">
    <name type="scientific">Porphyra umbilicalis</name>
    <name type="common">Purple laver</name>
    <name type="synonym">Red alga</name>
    <dbReference type="NCBI Taxonomy" id="2786"/>
    <lineage>
        <taxon>Eukaryota</taxon>
        <taxon>Rhodophyta</taxon>
        <taxon>Bangiophyceae</taxon>
        <taxon>Bangiales</taxon>
        <taxon>Bangiaceae</taxon>
        <taxon>Porphyra</taxon>
    </lineage>
</organism>
<dbReference type="AlphaFoldDB" id="A0A1X6PBA1"/>
<proteinExistence type="predicted"/>
<feature type="transmembrane region" description="Helical" evidence="1">
    <location>
        <begin position="296"/>
        <end position="314"/>
    </location>
</feature>
<gene>
    <name evidence="2" type="ORF">BU14_0125s0018</name>
</gene>
<feature type="transmembrane region" description="Helical" evidence="1">
    <location>
        <begin position="334"/>
        <end position="352"/>
    </location>
</feature>
<dbReference type="Proteomes" id="UP000218209">
    <property type="component" value="Unassembled WGS sequence"/>
</dbReference>
<feature type="transmembrane region" description="Helical" evidence="1">
    <location>
        <begin position="95"/>
        <end position="121"/>
    </location>
</feature>
<evidence type="ECO:0000313" key="3">
    <source>
        <dbReference type="Proteomes" id="UP000218209"/>
    </source>
</evidence>
<feature type="transmembrane region" description="Helical" evidence="1">
    <location>
        <begin position="230"/>
        <end position="249"/>
    </location>
</feature>
<name>A0A1X6PBA1_PORUM</name>
<reference evidence="2 3" key="1">
    <citation type="submission" date="2017-03" db="EMBL/GenBank/DDBJ databases">
        <title>WGS assembly of Porphyra umbilicalis.</title>
        <authorList>
            <person name="Brawley S.H."/>
            <person name="Blouin N.A."/>
            <person name="Ficko-Blean E."/>
            <person name="Wheeler G.L."/>
            <person name="Lohr M."/>
            <person name="Goodson H.V."/>
            <person name="Jenkins J.W."/>
            <person name="Blaby-Haas C.E."/>
            <person name="Helliwell K.E."/>
            <person name="Chan C."/>
            <person name="Marriage T."/>
            <person name="Bhattacharya D."/>
            <person name="Klein A.S."/>
            <person name="Badis Y."/>
            <person name="Brodie J."/>
            <person name="Cao Y."/>
            <person name="Collen J."/>
            <person name="Dittami S.M."/>
            <person name="Gachon C.M."/>
            <person name="Green B.R."/>
            <person name="Karpowicz S."/>
            <person name="Kim J.W."/>
            <person name="Kudahl U."/>
            <person name="Lin S."/>
            <person name="Michel G."/>
            <person name="Mittag M."/>
            <person name="Olson B.J."/>
            <person name="Pangilinan J."/>
            <person name="Peng Y."/>
            <person name="Qiu H."/>
            <person name="Shu S."/>
            <person name="Singer J.T."/>
            <person name="Smith A.G."/>
            <person name="Sprecher B.N."/>
            <person name="Wagner V."/>
            <person name="Wang W."/>
            <person name="Wang Z.-Y."/>
            <person name="Yan J."/>
            <person name="Yarish C."/>
            <person name="Zoeuner-Riek S."/>
            <person name="Zhuang Y."/>
            <person name="Zou Y."/>
            <person name="Lindquist E.A."/>
            <person name="Grimwood J."/>
            <person name="Barry K."/>
            <person name="Rokhsar D.S."/>
            <person name="Schmutz J."/>
            <person name="Stiller J.W."/>
            <person name="Grossman A.R."/>
            <person name="Prochnik S.E."/>
        </authorList>
    </citation>
    <scope>NUCLEOTIDE SEQUENCE [LARGE SCALE GENOMIC DNA]</scope>
    <source>
        <strain evidence="2">4086291</strain>
    </source>
</reference>
<evidence type="ECO:0000256" key="1">
    <source>
        <dbReference type="SAM" id="Phobius"/>
    </source>
</evidence>
<dbReference type="EMBL" id="KV918822">
    <property type="protein sequence ID" value="OSX78030.1"/>
    <property type="molecule type" value="Genomic_DNA"/>
</dbReference>
<evidence type="ECO:0000313" key="2">
    <source>
        <dbReference type="EMBL" id="OSX78030.1"/>
    </source>
</evidence>